<reference evidence="4 5" key="1">
    <citation type="journal article" date="2017" name="Nat. Ecol. Evol.">
        <title>Scallop genome provides insights into evolution of bilaterian karyotype and development.</title>
        <authorList>
            <person name="Wang S."/>
            <person name="Zhang J."/>
            <person name="Jiao W."/>
            <person name="Li J."/>
            <person name="Xun X."/>
            <person name="Sun Y."/>
            <person name="Guo X."/>
            <person name="Huan P."/>
            <person name="Dong B."/>
            <person name="Zhang L."/>
            <person name="Hu X."/>
            <person name="Sun X."/>
            <person name="Wang J."/>
            <person name="Zhao C."/>
            <person name="Wang Y."/>
            <person name="Wang D."/>
            <person name="Huang X."/>
            <person name="Wang R."/>
            <person name="Lv J."/>
            <person name="Li Y."/>
            <person name="Zhang Z."/>
            <person name="Liu B."/>
            <person name="Lu W."/>
            <person name="Hui Y."/>
            <person name="Liang J."/>
            <person name="Zhou Z."/>
            <person name="Hou R."/>
            <person name="Li X."/>
            <person name="Liu Y."/>
            <person name="Li H."/>
            <person name="Ning X."/>
            <person name="Lin Y."/>
            <person name="Zhao L."/>
            <person name="Xing Q."/>
            <person name="Dou J."/>
            <person name="Li Y."/>
            <person name="Mao J."/>
            <person name="Guo H."/>
            <person name="Dou H."/>
            <person name="Li T."/>
            <person name="Mu C."/>
            <person name="Jiang W."/>
            <person name="Fu Q."/>
            <person name="Fu X."/>
            <person name="Miao Y."/>
            <person name="Liu J."/>
            <person name="Yu Q."/>
            <person name="Li R."/>
            <person name="Liao H."/>
            <person name="Li X."/>
            <person name="Kong Y."/>
            <person name="Jiang Z."/>
            <person name="Chourrout D."/>
            <person name="Li R."/>
            <person name="Bao Z."/>
        </authorList>
    </citation>
    <scope>NUCLEOTIDE SEQUENCE [LARGE SCALE GENOMIC DNA]</scope>
    <source>
        <strain evidence="4 5">PY_sf001</strain>
    </source>
</reference>
<dbReference type="Proteomes" id="UP000242188">
    <property type="component" value="Unassembled WGS sequence"/>
</dbReference>
<dbReference type="EMBL" id="NEDP02005590">
    <property type="protein sequence ID" value="OWF37355.1"/>
    <property type="molecule type" value="Genomic_DNA"/>
</dbReference>
<dbReference type="InterPro" id="IPR027417">
    <property type="entry name" value="P-loop_NTPase"/>
</dbReference>
<dbReference type="AlphaFoldDB" id="A0A210PLJ0"/>
<evidence type="ECO:0000313" key="4">
    <source>
        <dbReference type="EMBL" id="OWF37355.1"/>
    </source>
</evidence>
<organism evidence="4 5">
    <name type="scientific">Mizuhopecten yessoensis</name>
    <name type="common">Japanese scallop</name>
    <name type="synonym">Patinopecten yessoensis</name>
    <dbReference type="NCBI Taxonomy" id="6573"/>
    <lineage>
        <taxon>Eukaryota</taxon>
        <taxon>Metazoa</taxon>
        <taxon>Spiralia</taxon>
        <taxon>Lophotrochozoa</taxon>
        <taxon>Mollusca</taxon>
        <taxon>Bivalvia</taxon>
        <taxon>Autobranchia</taxon>
        <taxon>Pteriomorphia</taxon>
        <taxon>Pectinida</taxon>
        <taxon>Pectinoidea</taxon>
        <taxon>Pectinidae</taxon>
        <taxon>Mizuhopecten</taxon>
    </lineage>
</organism>
<keyword evidence="5" id="KW-1185">Reference proteome</keyword>
<proteinExistence type="inferred from homology"/>
<accession>A0A210PLJ0</accession>
<dbReference type="PANTHER" id="PTHR11783">
    <property type="entry name" value="SULFOTRANSFERASE SULT"/>
    <property type="match status" value="1"/>
</dbReference>
<dbReference type="OrthoDB" id="6341251at2759"/>
<evidence type="ECO:0000313" key="5">
    <source>
        <dbReference type="Proteomes" id="UP000242188"/>
    </source>
</evidence>
<protein>
    <submittedName>
        <fullName evidence="4">Sulfotransferase 1C2</fullName>
    </submittedName>
</protein>
<sequence length="287" mass="33817">MADVKPRYTIGEIKEEDIVRIPDGKGNIKEVINVEDMVVPIKMIKSGHIPDMRDNLKKIRAMQCREDDVFLCAYMRSGTHWVWEIANMLTTGKLDYLTQPKESAMMEFNYPEEFDEMPSRRILNTHIPLRLLPTEVKDKKLKVIFVQRNPKDVMVSSFHFLQKAKIVPFEGTFEEYFMLFSTLGIMVNWFDYTLEAEKAMKDKELDMHVISYEQLKKDPVPTIKRLSEFLGTDRNDEFITKVADKCSFKGMKKANEEVKIKDKFKFEEEIMKGHYRKGKRTNISEYK</sequence>
<evidence type="ECO:0000256" key="1">
    <source>
        <dbReference type="ARBA" id="ARBA00005771"/>
    </source>
</evidence>
<evidence type="ECO:0000256" key="2">
    <source>
        <dbReference type="ARBA" id="ARBA00022679"/>
    </source>
</evidence>
<keyword evidence="2 4" id="KW-0808">Transferase</keyword>
<dbReference type="InterPro" id="IPR000863">
    <property type="entry name" value="Sulfotransferase_dom"/>
</dbReference>
<dbReference type="Gene3D" id="3.40.50.300">
    <property type="entry name" value="P-loop containing nucleotide triphosphate hydrolases"/>
    <property type="match status" value="1"/>
</dbReference>
<dbReference type="GO" id="GO:0008146">
    <property type="term" value="F:sulfotransferase activity"/>
    <property type="evidence" value="ECO:0007669"/>
    <property type="project" value="InterPro"/>
</dbReference>
<evidence type="ECO:0000259" key="3">
    <source>
        <dbReference type="Pfam" id="PF00685"/>
    </source>
</evidence>
<comment type="similarity">
    <text evidence="1">Belongs to the sulfotransferase 1 family.</text>
</comment>
<comment type="caution">
    <text evidence="4">The sequence shown here is derived from an EMBL/GenBank/DDBJ whole genome shotgun (WGS) entry which is preliminary data.</text>
</comment>
<feature type="domain" description="Sulfotransferase" evidence="3">
    <location>
        <begin position="67"/>
        <end position="277"/>
    </location>
</feature>
<gene>
    <name evidence="4" type="ORF">KP79_PYT14023</name>
</gene>
<dbReference type="Pfam" id="PF00685">
    <property type="entry name" value="Sulfotransfer_1"/>
    <property type="match status" value="1"/>
</dbReference>
<name>A0A210PLJ0_MIZYE</name>
<dbReference type="SUPFAM" id="SSF52540">
    <property type="entry name" value="P-loop containing nucleoside triphosphate hydrolases"/>
    <property type="match status" value="1"/>
</dbReference>